<evidence type="ECO:0000256" key="1">
    <source>
        <dbReference type="SAM" id="MobiDB-lite"/>
    </source>
</evidence>
<comment type="caution">
    <text evidence="2">The sequence shown here is derived from an EMBL/GenBank/DDBJ whole genome shotgun (WGS) entry which is preliminary data.</text>
</comment>
<keyword evidence="3" id="KW-1185">Reference proteome</keyword>
<gene>
    <name evidence="2" type="ORF">GGX14DRAFT_365560</name>
</gene>
<protein>
    <submittedName>
        <fullName evidence="2">Uncharacterized protein</fullName>
    </submittedName>
</protein>
<dbReference type="AlphaFoldDB" id="A0AAD6YAD5"/>
<dbReference type="EMBL" id="JARJCW010000034">
    <property type="protein sequence ID" value="KAJ7208312.1"/>
    <property type="molecule type" value="Genomic_DNA"/>
</dbReference>
<reference evidence="2" key="1">
    <citation type="submission" date="2023-03" db="EMBL/GenBank/DDBJ databases">
        <title>Massive genome expansion in bonnet fungi (Mycena s.s.) driven by repeated elements and novel gene families across ecological guilds.</title>
        <authorList>
            <consortium name="Lawrence Berkeley National Laboratory"/>
            <person name="Harder C.B."/>
            <person name="Miyauchi S."/>
            <person name="Viragh M."/>
            <person name="Kuo A."/>
            <person name="Thoen E."/>
            <person name="Andreopoulos B."/>
            <person name="Lu D."/>
            <person name="Skrede I."/>
            <person name="Drula E."/>
            <person name="Henrissat B."/>
            <person name="Morin E."/>
            <person name="Kohler A."/>
            <person name="Barry K."/>
            <person name="LaButti K."/>
            <person name="Morin E."/>
            <person name="Salamov A."/>
            <person name="Lipzen A."/>
            <person name="Mereny Z."/>
            <person name="Hegedus B."/>
            <person name="Baldrian P."/>
            <person name="Stursova M."/>
            <person name="Weitz H."/>
            <person name="Taylor A."/>
            <person name="Grigoriev I.V."/>
            <person name="Nagy L.G."/>
            <person name="Martin F."/>
            <person name="Kauserud H."/>
        </authorList>
    </citation>
    <scope>NUCLEOTIDE SEQUENCE</scope>
    <source>
        <strain evidence="2">9144</strain>
    </source>
</reference>
<sequence length="426" mass="48390">MDIDLPPPPSPEPALRPSGLPNRKRRLPKKLRDNLPDPLPPPPVIRVVSDPVPAARTPSPEPHAPPVRQWVKTTPNRHGVYKVYPNPPTRDPDASLTLRDLCQTAELNMIDKPELPWYHPFKNASVARLMHWHILGHTNSIESLNSLCNDVIGATDDDDPFRPQDIAHFSAEAELKRLDKIANEPPGEPPSGWLRGSVKIKLPSTKRRQEEADAPEVEIKNILYRPLLDVVREAFGGSPFQQYHTTPFALRWDPLGLPPLPPGHQELYGEMYSSSTMLKAHHDINTEHPRSPEIENVVAGFMFWSDATHLANFGTASLWPLYTFFGNLSKYTRIKPSANAGYHQAYFPSVPDQVKDDYRKHYGHEMPDQVATHLKRELMHAVWGELLLTPEFLEAYYHGIDIKCGDGNIRRLFPRFLTYSADYPEK</sequence>
<dbReference type="Pfam" id="PF18759">
    <property type="entry name" value="Plavaka"/>
    <property type="match status" value="1"/>
</dbReference>
<accession>A0AAD6YAD5</accession>
<proteinExistence type="predicted"/>
<feature type="region of interest" description="Disordered" evidence="1">
    <location>
        <begin position="1"/>
        <end position="68"/>
    </location>
</feature>
<evidence type="ECO:0000313" key="3">
    <source>
        <dbReference type="Proteomes" id="UP001219525"/>
    </source>
</evidence>
<name>A0AAD6YAD5_9AGAR</name>
<dbReference type="InterPro" id="IPR041078">
    <property type="entry name" value="Plavaka"/>
</dbReference>
<feature type="compositionally biased region" description="Pro residues" evidence="1">
    <location>
        <begin position="1"/>
        <end position="14"/>
    </location>
</feature>
<dbReference type="Proteomes" id="UP001219525">
    <property type="component" value="Unassembled WGS sequence"/>
</dbReference>
<organism evidence="2 3">
    <name type="scientific">Mycena pura</name>
    <dbReference type="NCBI Taxonomy" id="153505"/>
    <lineage>
        <taxon>Eukaryota</taxon>
        <taxon>Fungi</taxon>
        <taxon>Dikarya</taxon>
        <taxon>Basidiomycota</taxon>
        <taxon>Agaricomycotina</taxon>
        <taxon>Agaricomycetes</taxon>
        <taxon>Agaricomycetidae</taxon>
        <taxon>Agaricales</taxon>
        <taxon>Marasmiineae</taxon>
        <taxon>Mycenaceae</taxon>
        <taxon>Mycena</taxon>
    </lineage>
</organism>
<evidence type="ECO:0000313" key="2">
    <source>
        <dbReference type="EMBL" id="KAJ7208312.1"/>
    </source>
</evidence>